<dbReference type="Pfam" id="PF01618">
    <property type="entry name" value="MotA_ExbB"/>
    <property type="match status" value="1"/>
</dbReference>
<dbReference type="GO" id="GO:0017038">
    <property type="term" value="P:protein import"/>
    <property type="evidence" value="ECO:0007669"/>
    <property type="project" value="TreeGrafter"/>
</dbReference>
<dbReference type="InterPro" id="IPR002898">
    <property type="entry name" value="MotA_ExbB_proton_chnl"/>
</dbReference>
<keyword evidence="10 13" id="KW-0472">Membrane</keyword>
<feature type="transmembrane region" description="Helical" evidence="13">
    <location>
        <begin position="175"/>
        <end position="196"/>
    </location>
</feature>
<evidence type="ECO:0000256" key="9">
    <source>
        <dbReference type="ARBA" id="ARBA00022989"/>
    </source>
</evidence>
<dbReference type="OrthoDB" id="9805133at2"/>
<evidence type="ECO:0000256" key="12">
    <source>
        <dbReference type="RuleBase" id="RU004057"/>
    </source>
</evidence>
<evidence type="ECO:0000256" key="7">
    <source>
        <dbReference type="ARBA" id="ARBA00022692"/>
    </source>
</evidence>
<dbReference type="AlphaFoldDB" id="D0KYA5"/>
<comment type="function">
    <text evidence="11">Involved in the TonB-dependent energy-dependent transport of various receptor-bound substrates. Protects ExbD from proteolytic degradation and functionally stabilizes TonB.</text>
</comment>
<evidence type="ECO:0000256" key="1">
    <source>
        <dbReference type="ARBA" id="ARBA00004429"/>
    </source>
</evidence>
<keyword evidence="9 13" id="KW-1133">Transmembrane helix</keyword>
<feature type="transmembrane region" description="Helical" evidence="13">
    <location>
        <begin position="130"/>
        <end position="151"/>
    </location>
</feature>
<feature type="domain" description="MotA/TolQ/ExbB proton channel" evidence="14">
    <location>
        <begin position="101"/>
        <end position="208"/>
    </location>
</feature>
<gene>
    <name evidence="15" type="ordered locus">Hneap_0574</name>
</gene>
<sequence>MPHSFDLASLWQQSDLIIRSVALLLLAMSVLTWFYVLQRLSFMLRLRGVSRRFEQFWHTQGYSEGLALLGKPGHINPFRTLADSAVEAVEHYYSHSTDLHSQLPLSEWLSLSLTSKIDDIQEFFRQGMSALASIGAVAPFIGLFGTVWGIYHALENIGQTGSANLATIAGPVGEALVMTAFGLAVAIPAVLAYNAINRQNRQLIARVQRFAQQLHTYHVSGIAPTARAKANVQQWQE</sequence>
<evidence type="ECO:0000313" key="16">
    <source>
        <dbReference type="Proteomes" id="UP000009102"/>
    </source>
</evidence>
<keyword evidence="6" id="KW-0997">Cell inner membrane</keyword>
<evidence type="ECO:0000256" key="6">
    <source>
        <dbReference type="ARBA" id="ARBA00022519"/>
    </source>
</evidence>
<dbReference type="GO" id="GO:0005886">
    <property type="term" value="C:plasma membrane"/>
    <property type="evidence" value="ECO:0007669"/>
    <property type="project" value="UniProtKB-SubCell"/>
</dbReference>
<feature type="transmembrane region" description="Helical" evidence="13">
    <location>
        <begin position="16"/>
        <end position="37"/>
    </location>
</feature>
<reference evidence="15 16" key="1">
    <citation type="submission" date="2009-10" db="EMBL/GenBank/DDBJ databases">
        <title>Complete sequence of Halothiobacillus neapolitanus c2.</title>
        <authorList>
            <consortium name="US DOE Joint Genome Institute"/>
            <person name="Lucas S."/>
            <person name="Copeland A."/>
            <person name="Lapidus A."/>
            <person name="Glavina del Rio T."/>
            <person name="Tice H."/>
            <person name="Bruce D."/>
            <person name="Goodwin L."/>
            <person name="Pitluck S."/>
            <person name="Davenport K."/>
            <person name="Brettin T."/>
            <person name="Detter J.C."/>
            <person name="Han C."/>
            <person name="Tapia R."/>
            <person name="Larimer F."/>
            <person name="Land M."/>
            <person name="Hauser L."/>
            <person name="Kyrpides N."/>
            <person name="Mikhailova N."/>
            <person name="Kerfeld C."/>
            <person name="Cannon G."/>
            <person name="Heinhort S."/>
        </authorList>
    </citation>
    <scope>NUCLEOTIDE SEQUENCE [LARGE SCALE GENOMIC DNA]</scope>
    <source>
        <strain evidence="16">ATCC 23641 / c2</strain>
    </source>
</reference>
<accession>D0KYA5</accession>
<proteinExistence type="inferred from homology"/>
<protein>
    <recommendedName>
        <fullName evidence="3">Biopolymer transport protein ExbB</fullName>
    </recommendedName>
</protein>
<comment type="subcellular location">
    <subcellularLocation>
        <location evidence="1">Cell inner membrane</location>
        <topology evidence="1">Multi-pass membrane protein</topology>
    </subcellularLocation>
    <subcellularLocation>
        <location evidence="12">Membrane</location>
        <topology evidence="12">Multi-pass membrane protein</topology>
    </subcellularLocation>
</comment>
<evidence type="ECO:0000256" key="5">
    <source>
        <dbReference type="ARBA" id="ARBA00022475"/>
    </source>
</evidence>
<dbReference type="STRING" id="555778.Hneap_0574"/>
<dbReference type="KEGG" id="hna:Hneap_0574"/>
<name>D0KYA5_HALNC</name>
<evidence type="ECO:0000256" key="3">
    <source>
        <dbReference type="ARBA" id="ARBA00022093"/>
    </source>
</evidence>
<dbReference type="Proteomes" id="UP000009102">
    <property type="component" value="Chromosome"/>
</dbReference>
<keyword evidence="8 12" id="KW-0653">Protein transport</keyword>
<evidence type="ECO:0000256" key="2">
    <source>
        <dbReference type="ARBA" id="ARBA00011471"/>
    </source>
</evidence>
<organism evidence="15 16">
    <name type="scientific">Halothiobacillus neapolitanus (strain ATCC 23641 / DSM 15147 / CIP 104769 / NCIMB 8539 / c2)</name>
    <name type="common">Thiobacillus neapolitanus</name>
    <dbReference type="NCBI Taxonomy" id="555778"/>
    <lineage>
        <taxon>Bacteria</taxon>
        <taxon>Pseudomonadati</taxon>
        <taxon>Pseudomonadota</taxon>
        <taxon>Gammaproteobacteria</taxon>
        <taxon>Chromatiales</taxon>
        <taxon>Halothiobacillaceae</taxon>
        <taxon>Halothiobacillus</taxon>
    </lineage>
</organism>
<dbReference type="InterPro" id="IPR050790">
    <property type="entry name" value="ExbB/TolQ_transport"/>
</dbReference>
<dbReference type="eggNOG" id="COG0811">
    <property type="taxonomic scope" value="Bacteria"/>
</dbReference>
<evidence type="ECO:0000256" key="8">
    <source>
        <dbReference type="ARBA" id="ARBA00022927"/>
    </source>
</evidence>
<dbReference type="HOGENOM" id="CLU_053325_2_0_6"/>
<comment type="subunit">
    <text evidence="2">The accessory proteins ExbB and ExbD seem to form a complex with TonB.</text>
</comment>
<keyword evidence="16" id="KW-1185">Reference proteome</keyword>
<dbReference type="EMBL" id="CP001801">
    <property type="protein sequence ID" value="ACX95428.1"/>
    <property type="molecule type" value="Genomic_DNA"/>
</dbReference>
<evidence type="ECO:0000313" key="15">
    <source>
        <dbReference type="EMBL" id="ACX95428.1"/>
    </source>
</evidence>
<evidence type="ECO:0000256" key="10">
    <source>
        <dbReference type="ARBA" id="ARBA00023136"/>
    </source>
</evidence>
<keyword evidence="4 12" id="KW-0813">Transport</keyword>
<evidence type="ECO:0000256" key="11">
    <source>
        <dbReference type="ARBA" id="ARBA00024816"/>
    </source>
</evidence>
<evidence type="ECO:0000256" key="13">
    <source>
        <dbReference type="SAM" id="Phobius"/>
    </source>
</evidence>
<comment type="similarity">
    <text evidence="12">Belongs to the exbB/tolQ family.</text>
</comment>
<evidence type="ECO:0000256" key="4">
    <source>
        <dbReference type="ARBA" id="ARBA00022448"/>
    </source>
</evidence>
<keyword evidence="7 13" id="KW-0812">Transmembrane</keyword>
<dbReference type="RefSeq" id="WP_012823464.1">
    <property type="nucleotide sequence ID" value="NC_013422.1"/>
</dbReference>
<dbReference type="PANTHER" id="PTHR30625:SF14">
    <property type="entry name" value="BIOPOLYMER TRANSPORT PROTEIN EXBB"/>
    <property type="match status" value="1"/>
</dbReference>
<keyword evidence="5" id="KW-1003">Cell membrane</keyword>
<dbReference type="PANTHER" id="PTHR30625">
    <property type="entry name" value="PROTEIN TOLQ"/>
    <property type="match status" value="1"/>
</dbReference>
<evidence type="ECO:0000259" key="14">
    <source>
        <dbReference type="Pfam" id="PF01618"/>
    </source>
</evidence>